<dbReference type="KEGG" id="tmk:QGN29_03325"/>
<keyword evidence="1" id="KW-1133">Transmembrane helix</keyword>
<evidence type="ECO:0000313" key="3">
    <source>
        <dbReference type="Proteomes" id="UP001268683"/>
    </source>
</evidence>
<dbReference type="Pfam" id="PF05545">
    <property type="entry name" value="FixQ"/>
    <property type="match status" value="1"/>
</dbReference>
<keyword evidence="3" id="KW-1185">Reference proteome</keyword>
<keyword evidence="1" id="KW-0472">Membrane</keyword>
<feature type="transmembrane region" description="Helical" evidence="1">
    <location>
        <begin position="12"/>
        <end position="29"/>
    </location>
</feature>
<dbReference type="RefSeq" id="WP_310799253.1">
    <property type="nucleotide sequence ID" value="NZ_CP123872.1"/>
</dbReference>
<gene>
    <name evidence="2" type="ORF">QGN29_03325</name>
</gene>
<evidence type="ECO:0000256" key="1">
    <source>
        <dbReference type="SAM" id="Phobius"/>
    </source>
</evidence>
<dbReference type="EMBL" id="CP123872">
    <property type="protein sequence ID" value="WND03400.1"/>
    <property type="molecule type" value="Genomic_DNA"/>
</dbReference>
<sequence length="48" mass="5526">MIDFLTDNSGTVGLLFFFSVFCMIALRSFRPSVKEEIESHKNIPLMED</sequence>
<protein>
    <submittedName>
        <fullName evidence="2">Cbb3-type cytochrome c oxidase subunit 3</fullName>
    </submittedName>
</protein>
<dbReference type="Proteomes" id="UP001268683">
    <property type="component" value="Chromosome"/>
</dbReference>
<dbReference type="AlphaFoldDB" id="A0AA52EIG4"/>
<keyword evidence="1" id="KW-0812">Transmembrane</keyword>
<reference evidence="2" key="1">
    <citation type="submission" date="2023-04" db="EMBL/GenBank/DDBJ databases">
        <title>Complete genome sequence of Temperatibacter marinus.</title>
        <authorList>
            <person name="Rong J.-C."/>
            <person name="Yi M.-L."/>
            <person name="Zhao Q."/>
        </authorList>
    </citation>
    <scope>NUCLEOTIDE SEQUENCE</scope>
    <source>
        <strain evidence="2">NBRC 110045</strain>
    </source>
</reference>
<accession>A0AA52EIG4</accession>
<organism evidence="2 3">
    <name type="scientific">Temperatibacter marinus</name>
    <dbReference type="NCBI Taxonomy" id="1456591"/>
    <lineage>
        <taxon>Bacteria</taxon>
        <taxon>Pseudomonadati</taxon>
        <taxon>Pseudomonadota</taxon>
        <taxon>Alphaproteobacteria</taxon>
        <taxon>Kordiimonadales</taxon>
        <taxon>Temperatibacteraceae</taxon>
        <taxon>Temperatibacter</taxon>
    </lineage>
</organism>
<proteinExistence type="predicted"/>
<dbReference type="InterPro" id="IPR008621">
    <property type="entry name" value="Cbb3-typ_cyt_oxidase_comp"/>
</dbReference>
<name>A0AA52EIG4_9PROT</name>
<evidence type="ECO:0000313" key="2">
    <source>
        <dbReference type="EMBL" id="WND03400.1"/>
    </source>
</evidence>